<name>A0A6J4MF20_9CYAN</name>
<dbReference type="EMBL" id="CADCTZ010000634">
    <property type="protein sequence ID" value="CAA9357911.1"/>
    <property type="molecule type" value="Genomic_DNA"/>
</dbReference>
<reference evidence="1" key="1">
    <citation type="submission" date="2020-02" db="EMBL/GenBank/DDBJ databases">
        <authorList>
            <person name="Meier V. D."/>
        </authorList>
    </citation>
    <scope>NUCLEOTIDE SEQUENCE</scope>
    <source>
        <strain evidence="1">AVDCRST_MAG84</strain>
    </source>
</reference>
<proteinExistence type="predicted"/>
<protein>
    <submittedName>
        <fullName evidence="1">Uncharacterized protein</fullName>
    </submittedName>
</protein>
<sequence length="52" mass="5607">MLAEGGIACAGMMLMVIGLPRLPKEPAQQAEQRCCSGKRFTRKVEGDGARSR</sequence>
<evidence type="ECO:0000313" key="1">
    <source>
        <dbReference type="EMBL" id="CAA9357911.1"/>
    </source>
</evidence>
<dbReference type="AlphaFoldDB" id="A0A6J4MF20"/>
<gene>
    <name evidence="1" type="ORF">AVDCRST_MAG84-3262</name>
</gene>
<organism evidence="1">
    <name type="scientific">uncultured Microcoleus sp</name>
    <dbReference type="NCBI Taxonomy" id="259945"/>
    <lineage>
        <taxon>Bacteria</taxon>
        <taxon>Bacillati</taxon>
        <taxon>Cyanobacteriota</taxon>
        <taxon>Cyanophyceae</taxon>
        <taxon>Oscillatoriophycideae</taxon>
        <taxon>Oscillatoriales</taxon>
        <taxon>Microcoleaceae</taxon>
        <taxon>Microcoleus</taxon>
        <taxon>environmental samples</taxon>
    </lineage>
</organism>
<accession>A0A6J4MF20</accession>